<feature type="region of interest" description="Disordered" evidence="1">
    <location>
        <begin position="31"/>
        <end position="52"/>
    </location>
</feature>
<feature type="compositionally biased region" description="Low complexity" evidence="1">
    <location>
        <begin position="551"/>
        <end position="562"/>
    </location>
</feature>
<reference evidence="2" key="1">
    <citation type="journal article" date="2015" name="PLoS ONE">
        <title>Comprehensive Evaluation of Toxoplasma gondii VEG and Neospora caninum LIV Genomes with Tachyzoite Stage Transcriptome and Proteome Defines Novel Transcript Features.</title>
        <authorList>
            <person name="Ramaprasad A."/>
            <person name="Mourier T."/>
            <person name="Naeem R."/>
            <person name="Malas T.B."/>
            <person name="Moussa E."/>
            <person name="Panigrahi A."/>
            <person name="Vermont S.J."/>
            <person name="Otto T.D."/>
            <person name="Wastling J."/>
            <person name="Pain A."/>
        </authorList>
    </citation>
    <scope>NUCLEOTIDE SEQUENCE</scope>
    <source>
        <strain evidence="2">Liverpool</strain>
    </source>
</reference>
<dbReference type="EMBL" id="LN714482">
    <property type="protein sequence ID" value="CEL67003.1"/>
    <property type="molecule type" value="Genomic_DNA"/>
</dbReference>
<evidence type="ECO:0000313" key="2">
    <source>
        <dbReference type="EMBL" id="CEL67003.1"/>
    </source>
</evidence>
<feature type="region of interest" description="Disordered" evidence="1">
    <location>
        <begin position="1896"/>
        <end position="1999"/>
    </location>
</feature>
<feature type="region of interest" description="Disordered" evidence="1">
    <location>
        <begin position="177"/>
        <end position="321"/>
    </location>
</feature>
<feature type="compositionally biased region" description="Basic and acidic residues" evidence="1">
    <location>
        <begin position="622"/>
        <end position="634"/>
    </location>
</feature>
<feature type="region of interest" description="Disordered" evidence="1">
    <location>
        <begin position="1779"/>
        <end position="1811"/>
    </location>
</feature>
<feature type="compositionally biased region" description="Low complexity" evidence="1">
    <location>
        <begin position="690"/>
        <end position="705"/>
    </location>
</feature>
<feature type="compositionally biased region" description="Low complexity" evidence="1">
    <location>
        <begin position="1166"/>
        <end position="1176"/>
    </location>
</feature>
<feature type="region of interest" description="Disordered" evidence="1">
    <location>
        <begin position="1832"/>
        <end position="1873"/>
    </location>
</feature>
<feature type="compositionally biased region" description="Polar residues" evidence="1">
    <location>
        <begin position="254"/>
        <end position="263"/>
    </location>
</feature>
<feature type="region of interest" description="Disordered" evidence="1">
    <location>
        <begin position="64"/>
        <end position="118"/>
    </location>
</feature>
<feature type="region of interest" description="Disordered" evidence="1">
    <location>
        <begin position="1049"/>
        <end position="1394"/>
    </location>
</feature>
<name>A0A0F7UAZ5_NEOCL</name>
<feature type="compositionally biased region" description="Low complexity" evidence="1">
    <location>
        <begin position="64"/>
        <end position="77"/>
    </location>
</feature>
<feature type="compositionally biased region" description="Basic and acidic residues" evidence="1">
    <location>
        <begin position="1571"/>
        <end position="1584"/>
    </location>
</feature>
<feature type="compositionally biased region" description="Basic and acidic residues" evidence="1">
    <location>
        <begin position="1275"/>
        <end position="1298"/>
    </location>
</feature>
<feature type="compositionally biased region" description="Polar residues" evidence="1">
    <location>
        <begin position="311"/>
        <end position="321"/>
    </location>
</feature>
<feature type="region of interest" description="Disordered" evidence="1">
    <location>
        <begin position="529"/>
        <end position="659"/>
    </location>
</feature>
<proteinExistence type="predicted"/>
<evidence type="ECO:0000256" key="1">
    <source>
        <dbReference type="SAM" id="MobiDB-lite"/>
    </source>
</evidence>
<accession>A0A0F7UAZ5</accession>
<feature type="compositionally biased region" description="Basic and acidic residues" evidence="1">
    <location>
        <begin position="1095"/>
        <end position="1110"/>
    </location>
</feature>
<sequence length="2430" mass="258368">MNGDGSRSAESRGYLSDTACVARGPVVAGDFPFFSGDQENTEPTLSKRLEPKCGLANGNQVLQSFSSSKSGQLSGGQAFELEKGPHRKNLSSEDASPGPYTTGRITATHGSSSDTFSITGDFAETRSASESPSTAAGVSRSPELSVAAAVDSLHMEPPSSVPADPDFPIHCVERQTSPQRPQVIDQPMPRRQRSLFSSPLHRSSSSLPCAMPASAVPSPTAPQANSGMPPSPCRSGPPGCRDLAPPFAAGDGCTDSSGASQNEAGEAKDPVLRANQRPCRAVSSTRKRAGTPARRTSSFSGDNEHDCLSASPHSLNANTPSVKSCGRQVEMQNASSLEAEAAFSSGDPGNEGHKPLETLSSSTSFSFPPSSPLLPSSAESSGTGSWPSAGKAALLLDEDEDIVMLKGEDSSWTKEKRDELMARVSQAGLRKLRDLFLDPYRKVTRPWTSEEIELLQADYRQNHEDWVEVLQPWQATPLHLQAVPFTYSVLKKAPLKFPAIFCKQIPFFFPHPSGIGVFHAVLIIERRPTEKKSLSRGGRTAPLTERGGVESASAAQKSLASLDESKERNESGEEAAGNACSPESCQISRRRRRRSAGGPSSCVSPAASTRKTPMPVTASEWPQDRNPESSESKTRSSPARLSRGRAETDTLCSQSSGEHLTEDVARLALIWEPYQETGAALPTVSEGSKDSGASAASSNESTVSPPSSPCSPSSPIPALELPDDGLQPGAFAHVVTGRLSLPFSSLQCPRGRASSASESASSSLSAAGVAVDHCASPFAFTSVQSADTDGLAPSLTPGQLQRQENKKFLRMQRLQQKLLQGLEEADVPELVFEGRVVGCELHGFLPFDDRETEARAGRRPEEGDGQRGAEAGTTSPSRVNGSDVEAKYGKLCEAEQEDKPARGQAETTEASLHPLARAQKTSRTREGEAQERENLAAQRPNGLNREETQNVLGRTEKKSSKREGESEDRTAGTWTGDAAAVLPSERKTSALGKNKRLGLRQRMLLCVRLDDDRIFLYEIRSFINHSAKTLVDWERRVRVAEREIAAAAGPLAAPSSVSPGKASVGSLSPSRRSYLKSPSLPASPATAALMASGKSEAHREDGQTEMKASEAVRGAGESLAVASSRDSEEERQRRRRAASSSRAQTSEQQESGAAKENFREQGETRASPSAPASPASLRQGEDKEMPRAVNASLEKDELRVATDSSRPAVTVFGSHPVDGLSREAVSSPHATPHSGPLSEAGASAVSASTAATLGGSLPSVPTSVPPSPASPHSFSRPEDSAVPAADEHKDVDVSKDELPPSGLDSGETDSIPANERKAICAEQAADFGRSPPGGEREEAKFGSEPQIAISPVHRDQQNPVSSPQTSSKTTCAAACSSSSASTSSSLSPSAAGCDSFSRAGAAIESRKAESVRRRALAAASPVGWSPAERTGARRGEEKKTGREIRVAAFNQTSPVKRRLPVEEEEDVHLWLDCDDTPAARRSPTSPCRYGGPRGGACRFGKAFSLAPLAVFHDLQWDAADVTRLGDADYRPQNVFSSSACERSRGKQDVGPRQATPLRLDRNGALSSSGGPEKENADSGNERETGAVRVCQDGQNEVFRSAALCFFFSVYEEVEENDGGALAAESTHVNAILPGARAVQGAEEPETVHAASHLAAKNDDLSSTARVSTNVKAEVPDAARLEGKEQTNTLPTGDAHTHKDAAAVTNEETGDKAVGECAAGALATAERGSEAARSGVSLGKTGGQRTGWKRRKIAVLSHLAAVARAPQGFPHGVGASGWTDRDTAALSAGGPGTVPQSPGGVQPANVYRETSESESANFSVETCLHNACSSIKSEASSPARSGARHPSVLPDRLESDSPRTGVQSRVSASSSSPLGPWNAVGGKICVWRLEPLLGQLPLDPGVSERDGVSFDSDLSTSRRPSVSPSGEQKRRRLADSPCRRGSGAGWHRSRHRERRTPSAENSLERRDRFLHCSQDTPRRVSTSRSDVPEENGGEEGMSWSSPAPRSLLLCQCYFPPNCIPMDISATPGKTSVVFRTRRWRTNVGCADGLPEKGNVQAETAESLVARHEKLPTMVTVDTSGCLRAWSLGDPAACFAAQKILTGPLLAVSVNQQLPALAAIGAGDGRVRICDVSAFLAPNQSHAAVEGQLQPLASPLITLPSPLGEDLYRVFGRQHPVRRLQWLAGGALLGVVHEQPESERHVAAFGSCAALWAPGKDVFDEVNDAAQHKLFWARAAKHPQAAKFARLVCVHVAHAVAALDRSEGANGAPAFSRRDGSARMLGCDFLFSRKGGISGVSTDTASMLHFWKPGSWLLGDVEDVGVLARKTADKEQLSRALRHVATQIQLRSHVATRAEKAKMQRQAETAGEDVERAAHGESLACTREALMRPWQKFLAVRPVTRALMENLRAEIQEETAAFDLFAEPHIHWLETK</sequence>
<feature type="compositionally biased region" description="Low complexity" evidence="1">
    <location>
        <begin position="336"/>
        <end position="345"/>
    </location>
</feature>
<feature type="compositionally biased region" description="Low complexity" evidence="1">
    <location>
        <begin position="194"/>
        <end position="208"/>
    </location>
</feature>
<feature type="compositionally biased region" description="Low complexity" evidence="1">
    <location>
        <begin position="357"/>
        <end position="381"/>
    </location>
</feature>
<gene>
    <name evidence="2" type="ORF">BN1204_028080</name>
</gene>
<feature type="region of interest" description="Disordered" evidence="1">
    <location>
        <begin position="682"/>
        <end position="724"/>
    </location>
</feature>
<feature type="compositionally biased region" description="Polar residues" evidence="1">
    <location>
        <begin position="601"/>
        <end position="611"/>
    </location>
</feature>
<feature type="compositionally biased region" description="Basic and acidic residues" evidence="1">
    <location>
        <begin position="884"/>
        <end position="901"/>
    </location>
</feature>
<feature type="compositionally biased region" description="Low complexity" evidence="1">
    <location>
        <begin position="1138"/>
        <end position="1151"/>
    </location>
</feature>
<feature type="compositionally biased region" description="Low complexity" evidence="1">
    <location>
        <begin position="1075"/>
        <end position="1092"/>
    </location>
</feature>
<feature type="compositionally biased region" description="Polar residues" evidence="1">
    <location>
        <begin position="103"/>
        <end position="118"/>
    </location>
</feature>
<feature type="compositionally biased region" description="Basic and acidic residues" evidence="1">
    <location>
        <begin position="1430"/>
        <end position="1440"/>
    </location>
</feature>
<feature type="compositionally biased region" description="Pro residues" evidence="1">
    <location>
        <begin position="706"/>
        <end position="715"/>
    </location>
</feature>
<feature type="compositionally biased region" description="Low complexity" evidence="1">
    <location>
        <begin position="1049"/>
        <end position="1059"/>
    </location>
</feature>
<feature type="compositionally biased region" description="Polar residues" evidence="1">
    <location>
        <begin position="1972"/>
        <end position="1984"/>
    </location>
</feature>
<feature type="compositionally biased region" description="Basic and acidic residues" evidence="1">
    <location>
        <begin position="850"/>
        <end position="867"/>
    </location>
</feature>
<feature type="compositionally biased region" description="Polar residues" evidence="1">
    <location>
        <begin position="1911"/>
        <end position="1925"/>
    </location>
</feature>
<feature type="compositionally biased region" description="Basic and acidic residues" evidence="1">
    <location>
        <begin position="923"/>
        <end position="934"/>
    </location>
</feature>
<feature type="compositionally biased region" description="Low complexity" evidence="1">
    <location>
        <begin position="1237"/>
        <end position="1262"/>
    </location>
</feature>
<organism evidence="2">
    <name type="scientific">Neospora caninum (strain Liverpool)</name>
    <dbReference type="NCBI Taxonomy" id="572307"/>
    <lineage>
        <taxon>Eukaryota</taxon>
        <taxon>Sar</taxon>
        <taxon>Alveolata</taxon>
        <taxon>Apicomplexa</taxon>
        <taxon>Conoidasida</taxon>
        <taxon>Coccidia</taxon>
        <taxon>Eucoccidiorida</taxon>
        <taxon>Eimeriorina</taxon>
        <taxon>Sarcocystidae</taxon>
        <taxon>Neospora</taxon>
    </lineage>
</organism>
<feature type="compositionally biased region" description="Low complexity" evidence="1">
    <location>
        <begin position="1365"/>
        <end position="1394"/>
    </location>
</feature>
<feature type="region of interest" description="Disordered" evidence="1">
    <location>
        <begin position="336"/>
        <end position="389"/>
    </location>
</feature>
<feature type="region of interest" description="Disordered" evidence="1">
    <location>
        <begin position="850"/>
        <end position="980"/>
    </location>
</feature>
<feature type="compositionally biased region" description="Basic and acidic residues" evidence="1">
    <location>
        <begin position="944"/>
        <end position="970"/>
    </location>
</feature>
<protein>
    <submittedName>
        <fullName evidence="2">Uncharacterized protein</fullName>
    </submittedName>
</protein>
<feature type="region of interest" description="Disordered" evidence="1">
    <location>
        <begin position="1535"/>
        <end position="1584"/>
    </location>
</feature>
<feature type="region of interest" description="Disordered" evidence="1">
    <location>
        <begin position="1416"/>
        <end position="1440"/>
    </location>
</feature>